<reference evidence="1 2" key="1">
    <citation type="submission" date="2022-09" db="EMBL/GenBank/DDBJ databases">
        <title>Chelativorans salina sp. nov., a novel slightly halophilic bacterium isolated from a saline lake sediment enrichment.</title>
        <authorList>
            <person name="Gao L."/>
            <person name="Fang B.-Z."/>
            <person name="Li W.-J."/>
        </authorList>
    </citation>
    <scope>NUCLEOTIDE SEQUENCE [LARGE SCALE GENOMIC DNA]</scope>
    <source>
        <strain evidence="1 2">EGI FJ00035</strain>
    </source>
</reference>
<comment type="caution">
    <text evidence="1">The sequence shown here is derived from an EMBL/GenBank/DDBJ whole genome shotgun (WGS) entry which is preliminary data.</text>
</comment>
<name>A0ABT2LG41_9HYPH</name>
<feature type="non-terminal residue" evidence="1">
    <location>
        <position position="175"/>
    </location>
</feature>
<organism evidence="1 2">
    <name type="scientific">Chelativorans salis</name>
    <dbReference type="NCBI Taxonomy" id="2978478"/>
    <lineage>
        <taxon>Bacteria</taxon>
        <taxon>Pseudomonadati</taxon>
        <taxon>Pseudomonadota</taxon>
        <taxon>Alphaproteobacteria</taxon>
        <taxon>Hyphomicrobiales</taxon>
        <taxon>Phyllobacteriaceae</taxon>
        <taxon>Chelativorans</taxon>
    </lineage>
</organism>
<protein>
    <submittedName>
        <fullName evidence="1">Uncharacterized protein</fullName>
    </submittedName>
</protein>
<evidence type="ECO:0000313" key="1">
    <source>
        <dbReference type="EMBL" id="MCT7373432.1"/>
    </source>
</evidence>
<accession>A0ABT2LG41</accession>
<gene>
    <name evidence="1" type="ORF">N5A92_00005</name>
</gene>
<evidence type="ECO:0000313" key="2">
    <source>
        <dbReference type="Proteomes" id="UP001320831"/>
    </source>
</evidence>
<keyword evidence="2" id="KW-1185">Reference proteome</keyword>
<dbReference type="Proteomes" id="UP001320831">
    <property type="component" value="Unassembled WGS sequence"/>
</dbReference>
<proteinExistence type="predicted"/>
<dbReference type="EMBL" id="JAOCZP010000001">
    <property type="protein sequence ID" value="MCT7373432.1"/>
    <property type="molecule type" value="Genomic_DNA"/>
</dbReference>
<dbReference type="RefSeq" id="WP_260899752.1">
    <property type="nucleotide sequence ID" value="NZ_JAOCZP010000001.1"/>
</dbReference>
<sequence length="175" mass="18803">MARTTCVYTECEVFLLCDKVGTATTLFIRRICKDADGNTQPPEDTDLNGAAYPVRGDVGTCQNGTDLEMKVMCDGGTTSFLRWYVTRDGQLTGQPFDTDLNGVAYTADPAGVSVGPCPQDPECAPTPTTQLLYDIRADGTVEPFLRHMVVDCEGNVLETNDTTLGGQDYTVDPGG</sequence>